<evidence type="ECO:0000259" key="1">
    <source>
        <dbReference type="Pfam" id="PF07929"/>
    </source>
</evidence>
<sequence>MSTAELADVDQPPVRRRLLVPAGIRLDWLHGVLRATMGWQNYHMHEFVIAGTRYGTLAHPGAGPGADRVPEPSGVYLAAASDRTGYVESLAAL</sequence>
<keyword evidence="3" id="KW-1185">Reference proteome</keyword>
<dbReference type="Pfam" id="PF07929">
    <property type="entry name" value="PRiA4_ORF3"/>
    <property type="match status" value="1"/>
</dbReference>
<gene>
    <name evidence="2" type="ORF">VXC91_28360</name>
</gene>
<dbReference type="RefSeq" id="WP_329510193.1">
    <property type="nucleotide sequence ID" value="NZ_BAAAYZ010000059.1"/>
</dbReference>
<name>A0ABU7FNT8_9ACTN</name>
<feature type="domain" description="Plasmid pRiA4b Orf3-like" evidence="1">
    <location>
        <begin position="6"/>
        <end position="58"/>
    </location>
</feature>
<comment type="caution">
    <text evidence="2">The sequence shown here is derived from an EMBL/GenBank/DDBJ whole genome shotgun (WGS) entry which is preliminary data.</text>
</comment>
<evidence type="ECO:0000313" key="2">
    <source>
        <dbReference type="EMBL" id="MED7825782.1"/>
    </source>
</evidence>
<protein>
    <recommendedName>
        <fullName evidence="1">Plasmid pRiA4b Orf3-like domain-containing protein</fullName>
    </recommendedName>
</protein>
<reference evidence="2" key="1">
    <citation type="submission" date="2024-01" db="EMBL/GenBank/DDBJ databases">
        <title>First draft genome sequence data of TA4-1, the type strain of Gram-positive actinobacterium Streptomyces chiangmaiensis.</title>
        <authorList>
            <person name="Yasawong M."/>
            <person name="Nantapong N."/>
        </authorList>
    </citation>
    <scope>NUCLEOTIDE SEQUENCE</scope>
    <source>
        <strain evidence="2">TA4-1</strain>
    </source>
</reference>
<accession>A0ABU7FNT8</accession>
<dbReference type="Proteomes" id="UP001333996">
    <property type="component" value="Unassembled WGS sequence"/>
</dbReference>
<dbReference type="InterPro" id="IPR024047">
    <property type="entry name" value="MM3350-like_sf"/>
</dbReference>
<dbReference type="SUPFAM" id="SSF159941">
    <property type="entry name" value="MM3350-like"/>
    <property type="match status" value="1"/>
</dbReference>
<proteinExistence type="predicted"/>
<dbReference type="InterPro" id="IPR012912">
    <property type="entry name" value="Plasmid_pRiA4b_Orf3-like"/>
</dbReference>
<dbReference type="Gene3D" id="3.10.290.30">
    <property type="entry name" value="MM3350-like"/>
    <property type="match status" value="1"/>
</dbReference>
<evidence type="ECO:0000313" key="3">
    <source>
        <dbReference type="Proteomes" id="UP001333996"/>
    </source>
</evidence>
<dbReference type="EMBL" id="JAYWVC010000123">
    <property type="protein sequence ID" value="MED7825782.1"/>
    <property type="molecule type" value="Genomic_DNA"/>
</dbReference>
<organism evidence="2 3">
    <name type="scientific">Streptomyces chiangmaiensis</name>
    <dbReference type="NCBI Taxonomy" id="766497"/>
    <lineage>
        <taxon>Bacteria</taxon>
        <taxon>Bacillati</taxon>
        <taxon>Actinomycetota</taxon>
        <taxon>Actinomycetes</taxon>
        <taxon>Kitasatosporales</taxon>
        <taxon>Streptomycetaceae</taxon>
        <taxon>Streptomyces</taxon>
    </lineage>
</organism>